<evidence type="ECO:0000256" key="2">
    <source>
        <dbReference type="ARBA" id="ARBA00008488"/>
    </source>
</evidence>
<reference evidence="8" key="1">
    <citation type="submission" date="2022-07" db="EMBL/GenBank/DDBJ databases">
        <title>Faecal culturing of patients with breast cancer.</title>
        <authorList>
            <person name="Teng N.M.Y."/>
            <person name="Kiu R."/>
            <person name="Evans R."/>
            <person name="Baker D.J."/>
            <person name="Zenner C."/>
            <person name="Robinson S.D."/>
            <person name="Hall L.J."/>
        </authorList>
    </citation>
    <scope>NUCLEOTIDE SEQUENCE</scope>
    <source>
        <strain evidence="8">LH1062</strain>
    </source>
</reference>
<keyword evidence="4 7" id="KW-0812">Transmembrane</keyword>
<evidence type="ECO:0000256" key="4">
    <source>
        <dbReference type="ARBA" id="ARBA00022692"/>
    </source>
</evidence>
<accession>A0ABY5I265</accession>
<comment type="subcellular location">
    <subcellularLocation>
        <location evidence="1">Cell membrane</location>
        <topology evidence="1">Multi-pass membrane protein</topology>
    </subcellularLocation>
</comment>
<dbReference type="Pfam" id="PF03006">
    <property type="entry name" value="HlyIII"/>
    <property type="match status" value="1"/>
</dbReference>
<dbReference type="NCBIfam" id="TIGR01065">
    <property type="entry name" value="hlyIII"/>
    <property type="match status" value="1"/>
</dbReference>
<feature type="transmembrane region" description="Helical" evidence="7">
    <location>
        <begin position="16"/>
        <end position="37"/>
    </location>
</feature>
<evidence type="ECO:0000256" key="3">
    <source>
        <dbReference type="ARBA" id="ARBA00022475"/>
    </source>
</evidence>
<feature type="transmembrane region" description="Helical" evidence="7">
    <location>
        <begin position="192"/>
        <end position="215"/>
    </location>
</feature>
<comment type="similarity">
    <text evidence="2">Belongs to the UPF0073 (Hly-III) family.</text>
</comment>
<dbReference type="RefSeq" id="WP_290139456.1">
    <property type="nucleotide sequence ID" value="NZ_CP101620.1"/>
</dbReference>
<feature type="transmembrane region" description="Helical" evidence="7">
    <location>
        <begin position="157"/>
        <end position="180"/>
    </location>
</feature>
<sequence length="216" mass="24300">MNKLFRKAMDPISSETHFIGACLSLIGLLIMIFIGIQKETSPSILWAAIVFGLSLIALYSASSIYHYFSGSDKVKTMLRKLDHSMIYVLIVGTYTPVVMSCMPVPHAYYFLAILWSVAILGIVLKICWLNAPRAIATAIYLILGWSIVFDFQSFQCITMPCFMLIACGGIAYSIGAFIYIFKKPNFTKDFGFHELFHIFVIMGSVFHYLAIVIFIL</sequence>
<keyword evidence="6 7" id="KW-0472">Membrane</keyword>
<dbReference type="InterPro" id="IPR005744">
    <property type="entry name" value="Hy-lIII"/>
</dbReference>
<gene>
    <name evidence="8" type="ORF">NMU03_14600</name>
</gene>
<name>A0ABY5I265_9FIRM</name>
<dbReference type="PANTHER" id="PTHR20855:SF3">
    <property type="entry name" value="LD03007P"/>
    <property type="match status" value="1"/>
</dbReference>
<keyword evidence="5 7" id="KW-1133">Transmembrane helix</keyword>
<evidence type="ECO:0000256" key="7">
    <source>
        <dbReference type="SAM" id="Phobius"/>
    </source>
</evidence>
<dbReference type="Proteomes" id="UP001060112">
    <property type="component" value="Chromosome"/>
</dbReference>
<protein>
    <submittedName>
        <fullName evidence="8">Hemolysin III family protein</fullName>
    </submittedName>
</protein>
<evidence type="ECO:0000256" key="1">
    <source>
        <dbReference type="ARBA" id="ARBA00004651"/>
    </source>
</evidence>
<evidence type="ECO:0000256" key="6">
    <source>
        <dbReference type="ARBA" id="ARBA00023136"/>
    </source>
</evidence>
<dbReference type="InterPro" id="IPR004254">
    <property type="entry name" value="AdipoR/HlyIII-related"/>
</dbReference>
<keyword evidence="3" id="KW-1003">Cell membrane</keyword>
<organism evidence="8 9">
    <name type="scientific">Allocoprobacillus halotolerans</name>
    <dbReference type="NCBI Taxonomy" id="2944914"/>
    <lineage>
        <taxon>Bacteria</taxon>
        <taxon>Bacillati</taxon>
        <taxon>Bacillota</taxon>
        <taxon>Erysipelotrichia</taxon>
        <taxon>Erysipelotrichales</taxon>
        <taxon>Erysipelotrichaceae</taxon>
        <taxon>Allocoprobacillus</taxon>
    </lineage>
</organism>
<keyword evidence="9" id="KW-1185">Reference proteome</keyword>
<evidence type="ECO:0000313" key="9">
    <source>
        <dbReference type="Proteomes" id="UP001060112"/>
    </source>
</evidence>
<feature type="transmembrane region" description="Helical" evidence="7">
    <location>
        <begin position="134"/>
        <end position="151"/>
    </location>
</feature>
<proteinExistence type="inferred from homology"/>
<dbReference type="PANTHER" id="PTHR20855">
    <property type="entry name" value="ADIPOR/PROGESTIN RECEPTOR-RELATED"/>
    <property type="match status" value="1"/>
</dbReference>
<dbReference type="EMBL" id="CP101620">
    <property type="protein sequence ID" value="UTY38808.1"/>
    <property type="molecule type" value="Genomic_DNA"/>
</dbReference>
<feature type="transmembrane region" description="Helical" evidence="7">
    <location>
        <begin position="85"/>
        <end position="102"/>
    </location>
</feature>
<feature type="transmembrane region" description="Helical" evidence="7">
    <location>
        <begin position="43"/>
        <end position="65"/>
    </location>
</feature>
<evidence type="ECO:0000313" key="8">
    <source>
        <dbReference type="EMBL" id="UTY38808.1"/>
    </source>
</evidence>
<feature type="transmembrane region" description="Helical" evidence="7">
    <location>
        <begin position="108"/>
        <end position="127"/>
    </location>
</feature>
<evidence type="ECO:0000256" key="5">
    <source>
        <dbReference type="ARBA" id="ARBA00022989"/>
    </source>
</evidence>